<organism evidence="2 3">
    <name type="scientific">Rhodopirellula baltica (strain DSM 10527 / NCIMB 13988 / SH1)</name>
    <dbReference type="NCBI Taxonomy" id="243090"/>
    <lineage>
        <taxon>Bacteria</taxon>
        <taxon>Pseudomonadati</taxon>
        <taxon>Planctomycetota</taxon>
        <taxon>Planctomycetia</taxon>
        <taxon>Pirellulales</taxon>
        <taxon>Pirellulaceae</taxon>
        <taxon>Rhodopirellula</taxon>
    </lineage>
</organism>
<name>Q7UFL6_RHOBA</name>
<dbReference type="HOGENOM" id="CLU_1509447_0_0_0"/>
<dbReference type="EnsemblBacteria" id="CAD78666">
    <property type="protein sequence ID" value="CAD78666"/>
    <property type="gene ID" value="RB8490"/>
</dbReference>
<sequence length="178" mass="20825">MWINRRAPRSTAKEKPRRKRAQFKFNRPRKIACSSRHCQSESPSSRRTWGIRRDTRFAGRCGKCDHRFGNIGTECLRTAVGFPAFRHVPKPNRTRWTDRVRRAQHRDVCQRLGAEWDRPWLSPQDRARNGRERGVSCLLPEQAEILASCWVEKPARNRLVHKPLRQPTGSGARFARGF</sequence>
<feature type="region of interest" description="Disordered" evidence="1">
    <location>
        <begin position="1"/>
        <end position="20"/>
    </location>
</feature>
<dbReference type="AlphaFoldDB" id="Q7UFL6"/>
<evidence type="ECO:0000313" key="2">
    <source>
        <dbReference type="EMBL" id="CAD78666.1"/>
    </source>
</evidence>
<protein>
    <submittedName>
        <fullName evidence="2">Uncharacterized protein</fullName>
    </submittedName>
</protein>
<evidence type="ECO:0000313" key="3">
    <source>
        <dbReference type="Proteomes" id="UP000001025"/>
    </source>
</evidence>
<dbReference type="Proteomes" id="UP000001025">
    <property type="component" value="Chromosome"/>
</dbReference>
<dbReference type="KEGG" id="rba:RB8490"/>
<gene>
    <name evidence="2" type="ordered locus">RB8490</name>
</gene>
<evidence type="ECO:0000256" key="1">
    <source>
        <dbReference type="SAM" id="MobiDB-lite"/>
    </source>
</evidence>
<proteinExistence type="predicted"/>
<accession>Q7UFL6</accession>
<dbReference type="InParanoid" id="Q7UFL6"/>
<keyword evidence="3" id="KW-1185">Reference proteome</keyword>
<reference evidence="2 3" key="1">
    <citation type="journal article" date="2003" name="Proc. Natl. Acad. Sci. U.S.A.">
        <title>Complete genome sequence of the marine planctomycete Pirellula sp. strain 1.</title>
        <authorList>
            <person name="Gloeckner F.O."/>
            <person name="Kube M."/>
            <person name="Bauer M."/>
            <person name="Teeling H."/>
            <person name="Lombardot T."/>
            <person name="Ludwig W."/>
            <person name="Gade D."/>
            <person name="Beck A."/>
            <person name="Borzym K."/>
            <person name="Heitmann K."/>
            <person name="Rabus R."/>
            <person name="Schlesner H."/>
            <person name="Amann R."/>
            <person name="Reinhardt R."/>
        </authorList>
    </citation>
    <scope>NUCLEOTIDE SEQUENCE [LARGE SCALE GENOMIC DNA]</scope>
    <source>
        <strain evidence="3">DSM 10527 / NCIMB 13988 / SH1</strain>
    </source>
</reference>
<dbReference type="EMBL" id="BX294147">
    <property type="protein sequence ID" value="CAD78666.1"/>
    <property type="molecule type" value="Genomic_DNA"/>
</dbReference>